<keyword evidence="1" id="KW-1133">Transmembrane helix</keyword>
<dbReference type="Proteomes" id="UP001212997">
    <property type="component" value="Unassembled WGS sequence"/>
</dbReference>
<evidence type="ECO:0000259" key="3">
    <source>
        <dbReference type="Pfam" id="PF10058"/>
    </source>
</evidence>
<evidence type="ECO:0000256" key="1">
    <source>
        <dbReference type="RuleBase" id="RU367073"/>
    </source>
</evidence>
<keyword evidence="1" id="KW-0472">Membrane</keyword>
<feature type="region of interest" description="Disordered" evidence="2">
    <location>
        <begin position="151"/>
        <end position="213"/>
    </location>
</feature>
<evidence type="ECO:0000256" key="2">
    <source>
        <dbReference type="SAM" id="MobiDB-lite"/>
    </source>
</evidence>
<dbReference type="GO" id="GO:0008270">
    <property type="term" value="F:zinc ion binding"/>
    <property type="evidence" value="ECO:0007669"/>
    <property type="project" value="UniProtKB-KW"/>
</dbReference>
<dbReference type="AlphaFoldDB" id="A0AAD5YJ47"/>
<gene>
    <name evidence="4" type="ORF">NLI96_g606</name>
</gene>
<feature type="compositionally biased region" description="Low complexity" evidence="2">
    <location>
        <begin position="281"/>
        <end position="292"/>
    </location>
</feature>
<keyword evidence="5" id="KW-1185">Reference proteome</keyword>
<comment type="function">
    <text evidence="1">Plays a role in determining ER morphology.</text>
</comment>
<accession>A0AAD5YJ47</accession>
<dbReference type="InterPro" id="IPR040115">
    <property type="entry name" value="Lnp"/>
</dbReference>
<comment type="similarity">
    <text evidence="1">Belongs to the lunapark family.</text>
</comment>
<proteinExistence type="inferred from homology"/>
<dbReference type="GO" id="GO:1903373">
    <property type="term" value="P:positive regulation of endoplasmic reticulum tubular network organization"/>
    <property type="evidence" value="ECO:0007669"/>
    <property type="project" value="UniProtKB-UniRule"/>
</dbReference>
<feature type="compositionally biased region" description="Low complexity" evidence="2">
    <location>
        <begin position="184"/>
        <end position="206"/>
    </location>
</feature>
<evidence type="ECO:0000313" key="4">
    <source>
        <dbReference type="EMBL" id="KAJ3491574.1"/>
    </source>
</evidence>
<feature type="compositionally biased region" description="Basic and acidic residues" evidence="2">
    <location>
        <begin position="321"/>
        <end position="335"/>
    </location>
</feature>
<comment type="domain">
    <text evidence="1">The C4-type zinc finger motif is necessary both for its ER three-way tubular junction localization and formation.</text>
</comment>
<organism evidence="4 5">
    <name type="scientific">Meripilus lineatus</name>
    <dbReference type="NCBI Taxonomy" id="2056292"/>
    <lineage>
        <taxon>Eukaryota</taxon>
        <taxon>Fungi</taxon>
        <taxon>Dikarya</taxon>
        <taxon>Basidiomycota</taxon>
        <taxon>Agaricomycotina</taxon>
        <taxon>Agaricomycetes</taxon>
        <taxon>Polyporales</taxon>
        <taxon>Meripilaceae</taxon>
        <taxon>Meripilus</taxon>
    </lineage>
</organism>
<reference evidence="4" key="1">
    <citation type="submission" date="2022-07" db="EMBL/GenBank/DDBJ databases">
        <title>Genome Sequence of Physisporinus lineatus.</title>
        <authorList>
            <person name="Buettner E."/>
        </authorList>
    </citation>
    <scope>NUCLEOTIDE SEQUENCE</scope>
    <source>
        <strain evidence="4">VT162</strain>
    </source>
</reference>
<dbReference type="PANTHER" id="PTHR22166:SF12">
    <property type="entry name" value="ENDOPLASMIC RETICULUM JUNCTION FORMATION PROTEIN LUNAPARK"/>
    <property type="match status" value="1"/>
</dbReference>
<dbReference type="GO" id="GO:0098826">
    <property type="term" value="C:endoplasmic reticulum tubular network membrane"/>
    <property type="evidence" value="ECO:0007669"/>
    <property type="project" value="UniProtKB-UniRule"/>
</dbReference>
<dbReference type="GO" id="GO:0071788">
    <property type="term" value="P:endoplasmic reticulum tubular network maintenance"/>
    <property type="evidence" value="ECO:0007669"/>
    <property type="project" value="UniProtKB-UniRule"/>
</dbReference>
<sequence length="373" mass="42288">MGLFSGWFRQNKPEDYEQVLAALANNIQKRQTRLSEIRLRERRSTLLFSVYALSIWVAYVSLWYLDFIPNLSNHPRNANFERIARGAVVFGTPIVILFIRRIVQIWYTRIGNAEEKSLVALRKQQREKIEQIKKQTNYYTTRNLLERYDESATPTPLRPGLPLVQRPTPVQTPITPRRPPQQLQPPQLLQTPAPMTPGLQQQLSPSPQRPMPPPRKQWFDKLADAILGDEDSSVNVSASRYALICQKCFAHNGLVKESVWEDTQYVCPKCGHFNPSVRALRQARSSGRASASPPRPSMNGGERMNGSPPHHPVDIASTVDGSERSRSRGSRRSEGSGEEGEEDHQNHNQHQEGVADGELKQNAEVSVRMDVDS</sequence>
<comment type="caution">
    <text evidence="4">The sequence shown here is derived from an EMBL/GenBank/DDBJ whole genome shotgun (WGS) entry which is preliminary data.</text>
</comment>
<keyword evidence="1" id="KW-0863">Zinc-finger</keyword>
<feature type="domain" description="Lunapark zinc ribbon" evidence="3">
    <location>
        <begin position="218"/>
        <end position="274"/>
    </location>
</feature>
<dbReference type="InterPro" id="IPR019273">
    <property type="entry name" value="Lunapark_Znf"/>
</dbReference>
<keyword evidence="1" id="KW-0862">Zinc</keyword>
<keyword evidence="1" id="KW-0479">Metal-binding</keyword>
<dbReference type="Pfam" id="PF10058">
    <property type="entry name" value="Zn_ribbon_10"/>
    <property type="match status" value="1"/>
</dbReference>
<feature type="transmembrane region" description="Helical" evidence="1">
    <location>
        <begin position="45"/>
        <end position="64"/>
    </location>
</feature>
<feature type="compositionally biased region" description="Basic and acidic residues" evidence="2">
    <location>
        <begin position="357"/>
        <end position="373"/>
    </location>
</feature>
<name>A0AAD5YJ47_9APHY</name>
<feature type="region of interest" description="Disordered" evidence="2">
    <location>
        <begin position="281"/>
        <end position="373"/>
    </location>
</feature>
<keyword evidence="1" id="KW-0812">Transmembrane</keyword>
<protein>
    <recommendedName>
        <fullName evidence="1">Endoplasmic reticulum junction formation protein lunapark</fullName>
    </recommendedName>
</protein>
<dbReference type="PANTHER" id="PTHR22166">
    <property type="entry name" value="ENDOPLASMIC RETICULUM JUNCTION FORMATION PROTEIN LUNAPARK"/>
    <property type="match status" value="1"/>
</dbReference>
<dbReference type="EMBL" id="JANAWD010000010">
    <property type="protein sequence ID" value="KAJ3491574.1"/>
    <property type="molecule type" value="Genomic_DNA"/>
</dbReference>
<feature type="compositionally biased region" description="Low complexity" evidence="2">
    <location>
        <begin position="165"/>
        <end position="175"/>
    </location>
</feature>
<keyword evidence="1" id="KW-0256">Endoplasmic reticulum</keyword>
<comment type="subcellular location">
    <subcellularLocation>
        <location evidence="1">Endoplasmic reticulum membrane</location>
        <topology evidence="1">Multi-pass membrane protein</topology>
    </subcellularLocation>
</comment>
<feature type="transmembrane region" description="Helical" evidence="1">
    <location>
        <begin position="84"/>
        <end position="103"/>
    </location>
</feature>
<evidence type="ECO:0000313" key="5">
    <source>
        <dbReference type="Proteomes" id="UP001212997"/>
    </source>
</evidence>